<evidence type="ECO:0000313" key="2">
    <source>
        <dbReference type="Proteomes" id="UP001597195"/>
    </source>
</evidence>
<dbReference type="Proteomes" id="UP001597195">
    <property type="component" value="Unassembled WGS sequence"/>
</dbReference>
<dbReference type="EMBL" id="JBHTOM010000007">
    <property type="protein sequence ID" value="MFD1549326.1"/>
    <property type="molecule type" value="Genomic_DNA"/>
</dbReference>
<name>A0ABW4H3H1_9LACO</name>
<evidence type="ECO:0000313" key="1">
    <source>
        <dbReference type="EMBL" id="MFD1549326.1"/>
    </source>
</evidence>
<accession>A0ABW4H3H1</accession>
<dbReference type="RefSeq" id="WP_125700873.1">
    <property type="nucleotide sequence ID" value="NZ_JBHTOM010000007.1"/>
</dbReference>
<keyword evidence="2" id="KW-1185">Reference proteome</keyword>
<organism evidence="1 2">
    <name type="scientific">Levilactobacillus fuyuanensis</name>
    <dbReference type="NCBI Taxonomy" id="2486022"/>
    <lineage>
        <taxon>Bacteria</taxon>
        <taxon>Bacillati</taxon>
        <taxon>Bacillota</taxon>
        <taxon>Bacilli</taxon>
        <taxon>Lactobacillales</taxon>
        <taxon>Lactobacillaceae</taxon>
        <taxon>Levilactobacillus</taxon>
    </lineage>
</organism>
<comment type="caution">
    <text evidence="1">The sequence shown here is derived from an EMBL/GenBank/DDBJ whole genome shotgun (WGS) entry which is preliminary data.</text>
</comment>
<proteinExistence type="predicted"/>
<reference evidence="2" key="1">
    <citation type="journal article" date="2019" name="Int. J. Syst. Evol. Microbiol.">
        <title>The Global Catalogue of Microorganisms (GCM) 10K type strain sequencing project: providing services to taxonomists for standard genome sequencing and annotation.</title>
        <authorList>
            <consortium name="The Broad Institute Genomics Platform"/>
            <consortium name="The Broad Institute Genome Sequencing Center for Infectious Disease"/>
            <person name="Wu L."/>
            <person name="Ma J."/>
        </authorList>
    </citation>
    <scope>NUCLEOTIDE SEQUENCE [LARGE SCALE GENOMIC DNA]</scope>
    <source>
        <strain evidence="2">CCM 8906</strain>
    </source>
</reference>
<gene>
    <name evidence="1" type="ORF">ACFQ5T_06420</name>
</gene>
<protein>
    <submittedName>
        <fullName evidence="1">Uncharacterized protein</fullName>
    </submittedName>
</protein>
<sequence length="310" mass="35151">MHVFVNIVPQNQLDWACLSTLVGELTSQHFADASFNLQLPADQTLTPKQQHQTTVWGLTVNNSQTALVPHNYLINLRETDHVLPGALHQWAQVMAKHTGSPISLAAFDLSEDLDTQIMAYVADHQESGLQQTYRQLATTTIDDPDERLLTLWSLQSYSVQTNLQNIRQMTQRIRPTGILLPTERLTPALPLTSTAQAFAVLRQGTDIVRLHVPTIQRAMWAEVTPTAWLDELTQIDATQLDVMWQPAYMAYVQRQLNFLLTVAGRKQLSKQAHTTLMIRIKQLITGPTHRWSRLGLLQLVSPRLAHQLFY</sequence>